<evidence type="ECO:0000313" key="1">
    <source>
        <dbReference type="EMBL" id="GIH27875.1"/>
    </source>
</evidence>
<organism evidence="1 2">
    <name type="scientific">Acrocarpospora phusangensis</name>
    <dbReference type="NCBI Taxonomy" id="1070424"/>
    <lineage>
        <taxon>Bacteria</taxon>
        <taxon>Bacillati</taxon>
        <taxon>Actinomycetota</taxon>
        <taxon>Actinomycetes</taxon>
        <taxon>Streptosporangiales</taxon>
        <taxon>Streptosporangiaceae</taxon>
        <taxon>Acrocarpospora</taxon>
    </lineage>
</organism>
<sequence length="147" mass="16370">MVRVVRPGTWYRVRRVVNWVNLSTPAGLLIARIGGATTRKGEFGLVYAHGYRIPFPIASAFTVGNVVLTKYPDGFLHGRLLAHESRHASQYVACIGLPMLILYPLSLVVSVAVCGDIAAWNVFERLANLEDGGYRRCPPRWRRASPH</sequence>
<dbReference type="AlphaFoldDB" id="A0A919UTY1"/>
<reference evidence="1" key="1">
    <citation type="submission" date="2021-01" db="EMBL/GenBank/DDBJ databases">
        <title>Whole genome shotgun sequence of Acrocarpospora phusangensis NBRC 108782.</title>
        <authorList>
            <person name="Komaki H."/>
            <person name="Tamura T."/>
        </authorList>
    </citation>
    <scope>NUCLEOTIDE SEQUENCE</scope>
    <source>
        <strain evidence="1">NBRC 108782</strain>
    </source>
</reference>
<evidence type="ECO:0000313" key="2">
    <source>
        <dbReference type="Proteomes" id="UP000640052"/>
    </source>
</evidence>
<gene>
    <name evidence="1" type="ORF">Aph01nite_61850</name>
</gene>
<evidence type="ECO:0008006" key="3">
    <source>
        <dbReference type="Google" id="ProtNLM"/>
    </source>
</evidence>
<accession>A0A919UTY1</accession>
<dbReference type="RefSeq" id="WP_204044523.1">
    <property type="nucleotide sequence ID" value="NZ_BOOA01000066.1"/>
</dbReference>
<proteinExistence type="predicted"/>
<dbReference type="Proteomes" id="UP000640052">
    <property type="component" value="Unassembled WGS sequence"/>
</dbReference>
<name>A0A919UTY1_9ACTN</name>
<comment type="caution">
    <text evidence="1">The sequence shown here is derived from an EMBL/GenBank/DDBJ whole genome shotgun (WGS) entry which is preliminary data.</text>
</comment>
<protein>
    <recommendedName>
        <fullName evidence="3">DUF4157 domain-containing protein</fullName>
    </recommendedName>
</protein>
<dbReference type="EMBL" id="BOOA01000066">
    <property type="protein sequence ID" value="GIH27875.1"/>
    <property type="molecule type" value="Genomic_DNA"/>
</dbReference>
<keyword evidence="2" id="KW-1185">Reference proteome</keyword>